<proteinExistence type="predicted"/>
<reference evidence="2" key="1">
    <citation type="submission" date="2018-06" db="EMBL/GenBank/DDBJ databases">
        <authorList>
            <person name="Zhirakovskaya E."/>
        </authorList>
    </citation>
    <scope>NUCLEOTIDE SEQUENCE</scope>
</reference>
<dbReference type="AlphaFoldDB" id="A0A3B1A2M9"/>
<dbReference type="EMBL" id="UOFQ01000084">
    <property type="protein sequence ID" value="VAW87994.1"/>
    <property type="molecule type" value="Genomic_DNA"/>
</dbReference>
<feature type="domain" description="AsmA" evidence="1">
    <location>
        <begin position="3"/>
        <end position="113"/>
    </location>
</feature>
<protein>
    <recommendedName>
        <fullName evidence="1">AsmA domain-containing protein</fullName>
    </recommendedName>
</protein>
<gene>
    <name evidence="2" type="ORF">MNBD_GAMMA17-1197</name>
</gene>
<dbReference type="Pfam" id="PF05170">
    <property type="entry name" value="AsmA"/>
    <property type="match status" value="1"/>
</dbReference>
<dbReference type="PANTHER" id="PTHR30441:SF8">
    <property type="entry name" value="DUF748 DOMAIN-CONTAINING PROTEIN"/>
    <property type="match status" value="1"/>
</dbReference>
<sequence length="579" mass="62344">MFKRLMKYLFILSTLIGAALFAIPYIIQLDAYQPILEKHLSQSIGRKVMIGSLSPQAMPLPALTATNISILGNVDQPGELFVEHMQATLDPLALLRGKIIISGIHLKGAGGNLAFIKALISPKSSTEKEASNISALNIQQISGENIMIRSNHEVSLGPYRFNSQFGNNFNFKGMSLSRMDGSLQATLTPGQGTGYNLRATGTSWTVPTSPPFKFDKLSVQAVLHKNKAVITSAEINGYDGLLKTTGTLSWGKRWQYNGQLTSANIHMTPVLKHFGITTYSGDFHSALKIRLNGNNLSQLFLAPEAQGTYHITNGSVKDKNNNTVLSYNEFSADAHLTKGSLINDNSILKTSGGTIQGITHLLWKDHWNIKGWVVASDIDAEIFLSGFIEDKVTSGTVYATAEFDLNENEYEGLLDRPYLTGKFKITNGKIYKADLEKATTTLTQKGSHGGETPFQHLTGKVTLVDNHIELTNIDIISNSINANGDISINSQHRLSGEVTVALRKTAAIISAPLKVSGTINNPSLRLTNDAIIGGIIGTSILGPGVGTAVGMKVGRVIKKIGSALGSGGPARADLIPIPR</sequence>
<accession>A0A3B1A2M9</accession>
<name>A0A3B1A2M9_9ZZZZ</name>
<dbReference type="GO" id="GO:0090313">
    <property type="term" value="P:regulation of protein targeting to membrane"/>
    <property type="evidence" value="ECO:0007669"/>
    <property type="project" value="TreeGrafter"/>
</dbReference>
<dbReference type="PANTHER" id="PTHR30441">
    <property type="entry name" value="DUF748 DOMAIN-CONTAINING PROTEIN"/>
    <property type="match status" value="1"/>
</dbReference>
<evidence type="ECO:0000259" key="1">
    <source>
        <dbReference type="Pfam" id="PF05170"/>
    </source>
</evidence>
<organism evidence="2">
    <name type="scientific">hydrothermal vent metagenome</name>
    <dbReference type="NCBI Taxonomy" id="652676"/>
    <lineage>
        <taxon>unclassified sequences</taxon>
        <taxon>metagenomes</taxon>
        <taxon>ecological metagenomes</taxon>
    </lineage>
</organism>
<dbReference type="GO" id="GO:0005886">
    <property type="term" value="C:plasma membrane"/>
    <property type="evidence" value="ECO:0007669"/>
    <property type="project" value="TreeGrafter"/>
</dbReference>
<dbReference type="InterPro" id="IPR007844">
    <property type="entry name" value="AsmA"/>
</dbReference>
<evidence type="ECO:0000313" key="2">
    <source>
        <dbReference type="EMBL" id="VAW87994.1"/>
    </source>
</evidence>
<dbReference type="InterPro" id="IPR052894">
    <property type="entry name" value="AsmA-related"/>
</dbReference>